<evidence type="ECO:0000313" key="1">
    <source>
        <dbReference type="EMBL" id="MBB3047961.1"/>
    </source>
</evidence>
<gene>
    <name evidence="1" type="ORF">FHR99_002227</name>
</gene>
<organism evidence="1 2">
    <name type="scientific">Litorivivens lipolytica</name>
    <dbReference type="NCBI Taxonomy" id="1524264"/>
    <lineage>
        <taxon>Bacteria</taxon>
        <taxon>Pseudomonadati</taxon>
        <taxon>Pseudomonadota</taxon>
        <taxon>Gammaproteobacteria</taxon>
        <taxon>Litorivivens</taxon>
    </lineage>
</organism>
<keyword evidence="2" id="KW-1185">Reference proteome</keyword>
<dbReference type="RefSeq" id="WP_183410710.1">
    <property type="nucleotide sequence ID" value="NZ_JACHWY010000002.1"/>
</dbReference>
<accession>A0A7W4W5Q3</accession>
<dbReference type="SUPFAM" id="SSF51735">
    <property type="entry name" value="NAD(P)-binding Rossmann-fold domains"/>
    <property type="match status" value="1"/>
</dbReference>
<dbReference type="PRINTS" id="PR00081">
    <property type="entry name" value="GDHRDH"/>
</dbReference>
<sequence>MANVVITGSTKGIGRGLAAEFARLGHNVMIAGRSQQAIDEAVAEIGSQPGTVSGRPCEVSEKDQVQALWDAAVTEFGSVDIWINNAGLARTVWPILETPDEEIQAMVTTNMFGTIFGSKVAISGMKKQGHGKLFNMLGGGSDGEFFPGIGIYGTTKRGLNYFTDALIKENKDSPLVIGKIRPGMVITEAVVREAKADLNNFNKNRKTMNNLCDTVETVSPYLVDQILKTEKSGTKIRWLTGAKIAKRMMLSRFVSQPDKFEAFGL</sequence>
<dbReference type="PANTHER" id="PTHR24314:SF21">
    <property type="entry name" value="CHLOROPHYLL(IDE) B REDUCTASE NYC1, CHLOROPLASTIC-RELATED"/>
    <property type="match status" value="1"/>
</dbReference>
<dbReference type="GO" id="GO:0034256">
    <property type="term" value="F:chlorophyll(ide) b reductase activity"/>
    <property type="evidence" value="ECO:0007669"/>
    <property type="project" value="TreeGrafter"/>
</dbReference>
<dbReference type="Pfam" id="PF00106">
    <property type="entry name" value="adh_short"/>
    <property type="match status" value="1"/>
</dbReference>
<reference evidence="1 2" key="1">
    <citation type="submission" date="2020-08" db="EMBL/GenBank/DDBJ databases">
        <title>Genomic Encyclopedia of Type Strains, Phase III (KMG-III): the genomes of soil and plant-associated and newly described type strains.</title>
        <authorList>
            <person name="Whitman W."/>
        </authorList>
    </citation>
    <scope>NUCLEOTIDE SEQUENCE [LARGE SCALE GENOMIC DNA]</scope>
    <source>
        <strain evidence="1 2">CECT 8654</strain>
    </source>
</reference>
<proteinExistence type="predicted"/>
<comment type="caution">
    <text evidence="1">The sequence shown here is derived from an EMBL/GenBank/DDBJ whole genome shotgun (WGS) entry which is preliminary data.</text>
</comment>
<dbReference type="InterPro" id="IPR036291">
    <property type="entry name" value="NAD(P)-bd_dom_sf"/>
</dbReference>
<dbReference type="PANTHER" id="PTHR24314">
    <property type="entry name" value="NON-SPECIFIC LIPID TRANSFER PROTEIN-RELATED"/>
    <property type="match status" value="1"/>
</dbReference>
<protein>
    <submittedName>
        <fullName evidence="1">NAD(P)-dependent dehydrogenase (Short-subunit alcohol dehydrogenase family)</fullName>
    </submittedName>
</protein>
<evidence type="ECO:0000313" key="2">
    <source>
        <dbReference type="Proteomes" id="UP000537130"/>
    </source>
</evidence>
<dbReference type="EMBL" id="JACHWY010000002">
    <property type="protein sequence ID" value="MBB3047961.1"/>
    <property type="molecule type" value="Genomic_DNA"/>
</dbReference>
<dbReference type="AlphaFoldDB" id="A0A7W4W5Q3"/>
<dbReference type="CDD" id="cd05233">
    <property type="entry name" value="SDR_c"/>
    <property type="match status" value="1"/>
</dbReference>
<name>A0A7W4W5Q3_9GAMM</name>
<dbReference type="GO" id="GO:0015996">
    <property type="term" value="P:chlorophyll catabolic process"/>
    <property type="evidence" value="ECO:0007669"/>
    <property type="project" value="TreeGrafter"/>
</dbReference>
<dbReference type="Proteomes" id="UP000537130">
    <property type="component" value="Unassembled WGS sequence"/>
</dbReference>
<dbReference type="InterPro" id="IPR002347">
    <property type="entry name" value="SDR_fam"/>
</dbReference>
<dbReference type="Gene3D" id="3.40.50.720">
    <property type="entry name" value="NAD(P)-binding Rossmann-like Domain"/>
    <property type="match status" value="1"/>
</dbReference>
<dbReference type="InterPro" id="IPR052625">
    <property type="entry name" value="Chl_b_Red"/>
</dbReference>
<dbReference type="GO" id="GO:0010304">
    <property type="term" value="P:PSII associated light-harvesting complex II catabolic process"/>
    <property type="evidence" value="ECO:0007669"/>
    <property type="project" value="TreeGrafter"/>
</dbReference>